<dbReference type="PROSITE" id="PS50090">
    <property type="entry name" value="MYB_LIKE"/>
    <property type="match status" value="1"/>
</dbReference>
<accession>A0AA86Q0E4</accession>
<dbReference type="CDD" id="cd00167">
    <property type="entry name" value="SANT"/>
    <property type="match status" value="1"/>
</dbReference>
<evidence type="ECO:0000259" key="1">
    <source>
        <dbReference type="PROSITE" id="PS50090"/>
    </source>
</evidence>
<evidence type="ECO:0000313" key="2">
    <source>
        <dbReference type="EMBL" id="CAI9944267.1"/>
    </source>
</evidence>
<dbReference type="Proteomes" id="UP001642409">
    <property type="component" value="Unassembled WGS sequence"/>
</dbReference>
<feature type="domain" description="Myb-like" evidence="1">
    <location>
        <begin position="11"/>
        <end position="57"/>
    </location>
</feature>
<dbReference type="InterPro" id="IPR001005">
    <property type="entry name" value="SANT/Myb"/>
</dbReference>
<gene>
    <name evidence="2" type="ORF">HINF_LOCUS31912</name>
    <name evidence="3" type="ORF">HINF_LOCUS39680</name>
</gene>
<reference evidence="3 4" key="2">
    <citation type="submission" date="2024-07" db="EMBL/GenBank/DDBJ databases">
        <authorList>
            <person name="Akdeniz Z."/>
        </authorList>
    </citation>
    <scope>NUCLEOTIDE SEQUENCE [LARGE SCALE GENOMIC DNA]</scope>
</reference>
<name>A0AA86Q0E4_9EUKA</name>
<dbReference type="SUPFAM" id="SSF46689">
    <property type="entry name" value="Homeodomain-like"/>
    <property type="match status" value="1"/>
</dbReference>
<comment type="caution">
    <text evidence="2">The sequence shown here is derived from an EMBL/GenBank/DDBJ whole genome shotgun (WGS) entry which is preliminary data.</text>
</comment>
<dbReference type="EMBL" id="CAXDID020000154">
    <property type="protein sequence ID" value="CAL6042621.1"/>
    <property type="molecule type" value="Genomic_DNA"/>
</dbReference>
<dbReference type="Gene3D" id="1.10.10.60">
    <property type="entry name" value="Homeodomain-like"/>
    <property type="match status" value="1"/>
</dbReference>
<keyword evidence="2" id="KW-0238">DNA-binding</keyword>
<dbReference type="EMBL" id="CATOUU010000722">
    <property type="protein sequence ID" value="CAI9944267.1"/>
    <property type="molecule type" value="Genomic_DNA"/>
</dbReference>
<evidence type="ECO:0000313" key="3">
    <source>
        <dbReference type="EMBL" id="CAL6042621.1"/>
    </source>
</evidence>
<sequence length="195" mass="22345">MSKSVTKQYTKWSDEETAKIIQLTSMYTGTVINWEKVSTHFHNRSPQQCKSFHNNKVRQFGLQNLITQNGSLEVLAKKSIIYLVSANVNEHESMIKHLCVANIIDRVKAHIAKAFQSDALFEFDLNILKLIESIITVYKANVNTFLKRVAQFGCVKFEESVLRAEQVQQLVGFMNSFDYNSLLEIINVLILVKSQ</sequence>
<dbReference type="AlphaFoldDB" id="A0AA86Q0E4"/>
<dbReference type="GO" id="GO:0003677">
    <property type="term" value="F:DNA binding"/>
    <property type="evidence" value="ECO:0007669"/>
    <property type="project" value="UniProtKB-KW"/>
</dbReference>
<protein>
    <submittedName>
        <fullName evidence="2">Myb-like DNA-binding domain-containing protein</fullName>
    </submittedName>
    <submittedName>
        <fullName evidence="3">Myb-like_DNA-binding domain-containing protein</fullName>
    </submittedName>
</protein>
<evidence type="ECO:0000313" key="4">
    <source>
        <dbReference type="Proteomes" id="UP001642409"/>
    </source>
</evidence>
<dbReference type="SMART" id="SM00717">
    <property type="entry name" value="SANT"/>
    <property type="match status" value="1"/>
</dbReference>
<dbReference type="Pfam" id="PF13921">
    <property type="entry name" value="Myb_DNA-bind_6"/>
    <property type="match status" value="1"/>
</dbReference>
<dbReference type="InterPro" id="IPR009057">
    <property type="entry name" value="Homeodomain-like_sf"/>
</dbReference>
<organism evidence="2">
    <name type="scientific">Hexamita inflata</name>
    <dbReference type="NCBI Taxonomy" id="28002"/>
    <lineage>
        <taxon>Eukaryota</taxon>
        <taxon>Metamonada</taxon>
        <taxon>Diplomonadida</taxon>
        <taxon>Hexamitidae</taxon>
        <taxon>Hexamitinae</taxon>
        <taxon>Hexamita</taxon>
    </lineage>
</organism>
<keyword evidence="4" id="KW-1185">Reference proteome</keyword>
<reference evidence="2" key="1">
    <citation type="submission" date="2023-06" db="EMBL/GenBank/DDBJ databases">
        <authorList>
            <person name="Kurt Z."/>
        </authorList>
    </citation>
    <scope>NUCLEOTIDE SEQUENCE</scope>
</reference>
<proteinExistence type="predicted"/>